<keyword evidence="1" id="KW-0812">Transmembrane</keyword>
<keyword evidence="3" id="KW-1185">Reference proteome</keyword>
<keyword evidence="1" id="KW-0472">Membrane</keyword>
<sequence>MVAVLFALVPAVESASSRLVGAAVLVPFLLTFGWDWLAVSGRIDPDSAR</sequence>
<dbReference type="Proteomes" id="UP000199161">
    <property type="component" value="Unassembled WGS sequence"/>
</dbReference>
<gene>
    <name evidence="2" type="ORF">SAMN05444422_10756</name>
</gene>
<feature type="transmembrane region" description="Helical" evidence="1">
    <location>
        <begin position="24"/>
        <end position="43"/>
    </location>
</feature>
<evidence type="ECO:0000313" key="2">
    <source>
        <dbReference type="EMBL" id="SFC33386.1"/>
    </source>
</evidence>
<reference evidence="3" key="1">
    <citation type="submission" date="2016-10" db="EMBL/GenBank/DDBJ databases">
        <authorList>
            <person name="Varghese N."/>
            <person name="Submissions S."/>
        </authorList>
    </citation>
    <scope>NUCLEOTIDE SEQUENCE [LARGE SCALE GENOMIC DNA]</scope>
    <source>
        <strain evidence="3">DSM 13078</strain>
    </source>
</reference>
<dbReference type="AlphaFoldDB" id="A0A1I1IAV3"/>
<name>A0A1I1IAV3_NATHA</name>
<protein>
    <submittedName>
        <fullName evidence="2">Uncharacterized protein</fullName>
    </submittedName>
</protein>
<organism evidence="2 3">
    <name type="scientific">Natronobacterium haloterrestre</name>
    <name type="common">Halobiforma haloterrestris</name>
    <dbReference type="NCBI Taxonomy" id="148448"/>
    <lineage>
        <taxon>Archaea</taxon>
        <taxon>Methanobacteriati</taxon>
        <taxon>Methanobacteriota</taxon>
        <taxon>Stenosarchaea group</taxon>
        <taxon>Halobacteria</taxon>
        <taxon>Halobacteriales</taxon>
        <taxon>Natrialbaceae</taxon>
        <taxon>Natronobacterium</taxon>
    </lineage>
</organism>
<keyword evidence="1" id="KW-1133">Transmembrane helix</keyword>
<proteinExistence type="predicted"/>
<evidence type="ECO:0000313" key="3">
    <source>
        <dbReference type="Proteomes" id="UP000199161"/>
    </source>
</evidence>
<evidence type="ECO:0000256" key="1">
    <source>
        <dbReference type="SAM" id="Phobius"/>
    </source>
</evidence>
<dbReference type="EMBL" id="FOKW01000007">
    <property type="protein sequence ID" value="SFC33386.1"/>
    <property type="molecule type" value="Genomic_DNA"/>
</dbReference>
<accession>A0A1I1IAV3</accession>